<sequence>MSHPRKILALLLVASLGAEASASSSESILFFGRQSYKNMSWVDVRCTEHLPDQNRTRCVVNLVLEKEPRDVLTNACHVRLRTGRYPLGLDSMQVVRFGDYRAILSWQVQLEQSNKTNWRLGVMDLKRCRFHESPMDHGWKLQPVSFVVHENEFTVVVFSESPDSPCAVPDSGRDVPRCKIRFDYEGDRIGNAVVWFVQAERDDKMILEPLGNSMAGHLLIETSNPKNSTSVIARASIIKNDGKLLTLGSYELVSNKSANPYDDIAYSTVNGIIGICIETKDNQLICSQFDRDGNKRFEKSIPVERKNKYFMMNLPHPGGMMLLSYICTDPDNLCNIVDSITISISRIESNGHIVPGVFERKELYTCNKKLYRGDVQLFSVGPDHYCYTQACIRYPNDASMRSPMIDSICFLARSKEITDSNTRGIAYFDHHSYYKNTTHLTVYCGHLAHRDDGKQLCEVSRYVDQCPQKTCEVWLHSDQQPIKPDHMQALLFNDDKAILSWQTFPSKYIPGAWRLLVVHFEDCSWYQPETKSWPYVPTNIVVYKNYFAAVVTSTTEDSCKMSDSGYNVKRCMMLFDDKGRNTAGPLNWFLQSERDDDMTLVPLEYESSVSGHLLIETSKKPNWLFARVAIVKNDGQLVTLRSYQHVSDKSGDLHDAIAYSTDNGFIGVCVEIRENDQEKIICNQFDRDGKQTLEKIFNLGRKQGFAVINLAKPGGMLLLHYVCTDPQSRCENRNSSVVVVSRIENDKDTPQPVFHSFETYQCDRRFNIASAQIFMKDSGQYCFTQVCYRNPEDLDNFYRPVIFSTCLPQKALEATADQKMLRFIL</sequence>
<dbReference type="EMBL" id="JBJJXI010000080">
    <property type="protein sequence ID" value="KAL3395604.1"/>
    <property type="molecule type" value="Genomic_DNA"/>
</dbReference>
<dbReference type="AlphaFoldDB" id="A0ABD2WRK0"/>
<evidence type="ECO:0000313" key="3">
    <source>
        <dbReference type="Proteomes" id="UP001627154"/>
    </source>
</evidence>
<keyword evidence="1" id="KW-0732">Signal</keyword>
<proteinExistence type="predicted"/>
<name>A0ABD2WRK0_9HYME</name>
<comment type="caution">
    <text evidence="2">The sequence shown here is derived from an EMBL/GenBank/DDBJ whole genome shotgun (WGS) entry which is preliminary data.</text>
</comment>
<evidence type="ECO:0000256" key="1">
    <source>
        <dbReference type="SAM" id="SignalP"/>
    </source>
</evidence>
<dbReference type="Proteomes" id="UP001627154">
    <property type="component" value="Unassembled WGS sequence"/>
</dbReference>
<protein>
    <submittedName>
        <fullName evidence="2">Uncharacterized protein</fullName>
    </submittedName>
</protein>
<keyword evidence="3" id="KW-1185">Reference proteome</keyword>
<reference evidence="2 3" key="1">
    <citation type="journal article" date="2024" name="bioRxiv">
        <title>A reference genome for Trichogramma kaykai: A tiny desert-dwelling parasitoid wasp with competing sex-ratio distorters.</title>
        <authorList>
            <person name="Culotta J."/>
            <person name="Lindsey A.R."/>
        </authorList>
    </citation>
    <scope>NUCLEOTIDE SEQUENCE [LARGE SCALE GENOMIC DNA]</scope>
    <source>
        <strain evidence="2 3">KSX58</strain>
    </source>
</reference>
<organism evidence="2 3">
    <name type="scientific">Trichogramma kaykai</name>
    <dbReference type="NCBI Taxonomy" id="54128"/>
    <lineage>
        <taxon>Eukaryota</taxon>
        <taxon>Metazoa</taxon>
        <taxon>Ecdysozoa</taxon>
        <taxon>Arthropoda</taxon>
        <taxon>Hexapoda</taxon>
        <taxon>Insecta</taxon>
        <taxon>Pterygota</taxon>
        <taxon>Neoptera</taxon>
        <taxon>Endopterygota</taxon>
        <taxon>Hymenoptera</taxon>
        <taxon>Apocrita</taxon>
        <taxon>Proctotrupomorpha</taxon>
        <taxon>Chalcidoidea</taxon>
        <taxon>Trichogrammatidae</taxon>
        <taxon>Trichogramma</taxon>
    </lineage>
</organism>
<evidence type="ECO:0000313" key="2">
    <source>
        <dbReference type="EMBL" id="KAL3395604.1"/>
    </source>
</evidence>
<feature type="chain" id="PRO_5044784488" evidence="1">
    <location>
        <begin position="23"/>
        <end position="825"/>
    </location>
</feature>
<feature type="signal peptide" evidence="1">
    <location>
        <begin position="1"/>
        <end position="22"/>
    </location>
</feature>
<gene>
    <name evidence="2" type="ORF">TKK_010415</name>
</gene>
<accession>A0ABD2WRK0</accession>